<dbReference type="PATRIC" id="fig|717774.3.peg.1118"/>
<dbReference type="InterPro" id="IPR029787">
    <property type="entry name" value="Nucleotide_cyclase"/>
</dbReference>
<keyword evidence="6" id="KW-1185">Reference proteome</keyword>
<dbReference type="GO" id="GO:1902201">
    <property type="term" value="P:negative regulation of bacterial-type flagellum-dependent cell motility"/>
    <property type="evidence" value="ECO:0007669"/>
    <property type="project" value="TreeGrafter"/>
</dbReference>
<feature type="domain" description="GGDEF" evidence="4">
    <location>
        <begin position="255"/>
        <end position="375"/>
    </location>
</feature>
<protein>
    <recommendedName>
        <fullName evidence="1">diguanylate cyclase</fullName>
        <ecNumber evidence="1">2.7.7.65</ecNumber>
    </recommendedName>
</protein>
<dbReference type="CDD" id="cd01949">
    <property type="entry name" value="GGDEF"/>
    <property type="match status" value="1"/>
</dbReference>
<dbReference type="PROSITE" id="PS50887">
    <property type="entry name" value="GGDEF"/>
    <property type="match status" value="1"/>
</dbReference>
<dbReference type="RefSeq" id="WP_013660258.1">
    <property type="nucleotide sequence ID" value="NC_015276.1"/>
</dbReference>
<dbReference type="InterPro" id="IPR043128">
    <property type="entry name" value="Rev_trsase/Diguanyl_cyclase"/>
</dbReference>
<evidence type="ECO:0000256" key="1">
    <source>
        <dbReference type="ARBA" id="ARBA00012528"/>
    </source>
</evidence>
<dbReference type="NCBIfam" id="TIGR00254">
    <property type="entry name" value="GGDEF"/>
    <property type="match status" value="1"/>
</dbReference>
<dbReference type="SMART" id="SM00267">
    <property type="entry name" value="GGDEF"/>
    <property type="match status" value="1"/>
</dbReference>
<accession>F2JTD5</accession>
<dbReference type="EMBL" id="CP002583">
    <property type="protein sequence ID" value="ADZ90353.1"/>
    <property type="molecule type" value="Genomic_DNA"/>
</dbReference>
<gene>
    <name evidence="5" type="ordered locus">Marme_1078</name>
</gene>
<comment type="catalytic activity">
    <reaction evidence="2">
        <text>2 GTP = 3',3'-c-di-GMP + 2 diphosphate</text>
        <dbReference type="Rhea" id="RHEA:24898"/>
        <dbReference type="ChEBI" id="CHEBI:33019"/>
        <dbReference type="ChEBI" id="CHEBI:37565"/>
        <dbReference type="ChEBI" id="CHEBI:58805"/>
        <dbReference type="EC" id="2.7.7.65"/>
    </reaction>
</comment>
<dbReference type="eggNOG" id="COG3706">
    <property type="taxonomic scope" value="Bacteria"/>
</dbReference>
<keyword evidence="3" id="KW-0812">Transmembrane</keyword>
<dbReference type="GO" id="GO:0052621">
    <property type="term" value="F:diguanylate cyclase activity"/>
    <property type="evidence" value="ECO:0007669"/>
    <property type="project" value="UniProtKB-EC"/>
</dbReference>
<evidence type="ECO:0000256" key="3">
    <source>
        <dbReference type="SAM" id="Phobius"/>
    </source>
</evidence>
<dbReference type="InterPro" id="IPR000160">
    <property type="entry name" value="GGDEF_dom"/>
</dbReference>
<evidence type="ECO:0000313" key="5">
    <source>
        <dbReference type="EMBL" id="ADZ90353.1"/>
    </source>
</evidence>
<dbReference type="OrthoDB" id="5914567at2"/>
<dbReference type="InterPro" id="IPR050469">
    <property type="entry name" value="Diguanylate_Cyclase"/>
</dbReference>
<keyword evidence="3" id="KW-1133">Transmembrane helix</keyword>
<sequence length="375" mass="41761">MAKQINDNRFIKAPLKDSENMGRKLHNHVFIIVLILSLMLCTACVYIERRNQINDAQNTLNISIQRLGDHIQRLKHDENLRPIIPNDIKSTILTMDQIRSEQGSRLYIVDESATLLLKDSLLGPFGSDNGQQFNLIPALKKAIESAIVNGATATYQGEDGKHLISSFPLSPRATVIGDTLLPPWYTAFSATFVASLLIGGASALITRSVTRNASRAWRRQSLAQSIIDPLTSLPNRRGFELLAKQILACPDQRSSGVYLVLANINQLHDANIKYGLEAGDTLIRQVSASLRHHLPSEDILCRWNGDEFLALIRSTQIDAINEFCRRISTAVDNQDFILSGEKVPVSIRVADYQLTQDETLPHAIVKLEQILKKAP</sequence>
<keyword evidence="3" id="KW-0472">Membrane</keyword>
<dbReference type="Proteomes" id="UP000001062">
    <property type="component" value="Chromosome"/>
</dbReference>
<dbReference type="HOGENOM" id="CLU_737315_0_0_6"/>
<dbReference type="KEGG" id="mme:Marme_1078"/>
<dbReference type="AlphaFoldDB" id="F2JTD5"/>
<dbReference type="STRING" id="717774.Marme_1078"/>
<dbReference type="Gene3D" id="3.30.70.270">
    <property type="match status" value="1"/>
</dbReference>
<dbReference type="PANTHER" id="PTHR45138">
    <property type="entry name" value="REGULATORY COMPONENTS OF SENSORY TRANSDUCTION SYSTEM"/>
    <property type="match status" value="1"/>
</dbReference>
<feature type="transmembrane region" description="Helical" evidence="3">
    <location>
        <begin position="29"/>
        <end position="48"/>
    </location>
</feature>
<dbReference type="SUPFAM" id="SSF55073">
    <property type="entry name" value="Nucleotide cyclase"/>
    <property type="match status" value="1"/>
</dbReference>
<dbReference type="PANTHER" id="PTHR45138:SF9">
    <property type="entry name" value="DIGUANYLATE CYCLASE DGCM-RELATED"/>
    <property type="match status" value="1"/>
</dbReference>
<feature type="transmembrane region" description="Helical" evidence="3">
    <location>
        <begin position="184"/>
        <end position="205"/>
    </location>
</feature>
<reference evidence="5 6" key="1">
    <citation type="journal article" date="2012" name="Stand. Genomic Sci.">
        <title>Complete genome sequence of the melanogenic marine bacterium Marinomonas mediterranea type strain (MMB-1(T)).</title>
        <authorList>
            <person name="Lucas-Elio P."/>
            <person name="Goodwin L."/>
            <person name="Woyke T."/>
            <person name="Pitluck S."/>
            <person name="Nolan M."/>
            <person name="Kyrpides N.C."/>
            <person name="Detter J.C."/>
            <person name="Copeland A."/>
            <person name="Teshima H."/>
            <person name="Bruce D."/>
            <person name="Detter C."/>
            <person name="Tapia R."/>
            <person name="Han S."/>
            <person name="Land M.L."/>
            <person name="Ivanova N."/>
            <person name="Mikhailova N."/>
            <person name="Johnston A.W."/>
            <person name="Sanchez-Amat A."/>
        </authorList>
    </citation>
    <scope>NUCLEOTIDE SEQUENCE [LARGE SCALE GENOMIC DNA]</scope>
    <source>
        <strain evidence="6">ATCC 700492 / JCM 21426 / NBRC 103028 / MMB-1</strain>
    </source>
</reference>
<dbReference type="EC" id="2.7.7.65" evidence="1"/>
<proteinExistence type="predicted"/>
<evidence type="ECO:0000313" key="6">
    <source>
        <dbReference type="Proteomes" id="UP000001062"/>
    </source>
</evidence>
<name>F2JTD5_MARM1</name>
<dbReference type="Pfam" id="PF00990">
    <property type="entry name" value="GGDEF"/>
    <property type="match status" value="1"/>
</dbReference>
<evidence type="ECO:0000259" key="4">
    <source>
        <dbReference type="PROSITE" id="PS50887"/>
    </source>
</evidence>
<organism evidence="5 6">
    <name type="scientific">Marinomonas mediterranea (strain ATCC 700492 / JCM 21426 / NBRC 103028 / MMB-1)</name>
    <dbReference type="NCBI Taxonomy" id="717774"/>
    <lineage>
        <taxon>Bacteria</taxon>
        <taxon>Pseudomonadati</taxon>
        <taxon>Pseudomonadota</taxon>
        <taxon>Gammaproteobacteria</taxon>
        <taxon>Oceanospirillales</taxon>
        <taxon>Oceanospirillaceae</taxon>
        <taxon>Marinomonas</taxon>
    </lineage>
</organism>
<evidence type="ECO:0000256" key="2">
    <source>
        <dbReference type="ARBA" id="ARBA00034247"/>
    </source>
</evidence>
<dbReference type="GO" id="GO:0043709">
    <property type="term" value="P:cell adhesion involved in single-species biofilm formation"/>
    <property type="evidence" value="ECO:0007669"/>
    <property type="project" value="TreeGrafter"/>
</dbReference>
<dbReference type="GO" id="GO:0005886">
    <property type="term" value="C:plasma membrane"/>
    <property type="evidence" value="ECO:0007669"/>
    <property type="project" value="TreeGrafter"/>
</dbReference>